<feature type="transmembrane region" description="Helical" evidence="2">
    <location>
        <begin position="520"/>
        <end position="542"/>
    </location>
</feature>
<dbReference type="Proteomes" id="UP000317318">
    <property type="component" value="Chromosome"/>
</dbReference>
<feature type="transmembrane region" description="Helical" evidence="2">
    <location>
        <begin position="12"/>
        <end position="30"/>
    </location>
</feature>
<name>A0A517QVL9_9PLAN</name>
<dbReference type="InterPro" id="IPR001036">
    <property type="entry name" value="Acrflvin-R"/>
</dbReference>
<evidence type="ECO:0000313" key="4">
    <source>
        <dbReference type="Proteomes" id="UP000317318"/>
    </source>
</evidence>
<feature type="transmembrane region" description="Helical" evidence="2">
    <location>
        <begin position="922"/>
        <end position="946"/>
    </location>
</feature>
<gene>
    <name evidence="3" type="primary">cnrA_1</name>
    <name evidence="3" type="ORF">Pan189_00160</name>
</gene>
<proteinExistence type="predicted"/>
<dbReference type="EMBL" id="CP036268">
    <property type="protein sequence ID" value="QDT35663.1"/>
    <property type="molecule type" value="Genomic_DNA"/>
</dbReference>
<dbReference type="GO" id="GO:0042910">
    <property type="term" value="F:xenobiotic transmembrane transporter activity"/>
    <property type="evidence" value="ECO:0007669"/>
    <property type="project" value="TreeGrafter"/>
</dbReference>
<sequence length="1061" mass="114785">MSTLFYRDTRLLTLTVIIIAVAGLSSWHVLPRLEDPELTSRVALIKTIYPGAPPERVEALVTEKIEDELTEIEEIKEIESTSSSEVSILTVELRDDVYETEPVWSRIRDELDDARLTIAEDALDPEFEEIDVKAYAFITSVVWEADGPPNYAILRRLAEELKDHLEAIAGTEEIDLYGDPQEEILVEVDPSRAIASGLDAASISAGIDDSDSKNAAGQLRSEEADLLLEVSSELDSLERVRRTPIRVAEDGTIVQLGDVATISKAVRRPMTDETLIGGKPAVTLAVFVESDFRVDHWAEAAHREVDAFREGLPQGIGLPVVFDQSVYTADRLGALINNLILGALAVVGVIFVIMGWRSAVLVGTALPLSVLCVFAGMNLFGIPIHQMSVTGLIIALGLLIDNAIVVVDEVRRRLKDEPPADAIAHSVGHLAVPLFGSTLTTILAFSPIALMPGPAGEFVGSIATGVILALISSLAVSLTIVPAVTGLTQRFVRKTDRHHWWRDGISIPFIARIYKNVLGFLFRVPIAAIGLSAVFPFMGFYVGGMLPEQFFPPSDRNQFQIEIELPPSASIGRTRQTALEIREVVVEMPGVEDVHWFLGRSAPSFYYNLLRNRQNASQYGQALVQLDSGRDIFARINKIQAELDDQFPAVRVLARQLEQGPPFDAPVEMRVYGPDLNVLREVGEQLREELVAVEHTTYSRANLTETLPKMSLEVDEESARIAGFNNAGIARQLEATLEGQIGGSILEATEELPVRVRIGSQDRGRLDAIRSLELLPPQQQGVRGAEFVPLSAIAETRLKPVSAGIPRRDGRRVNTVQGFINAGVLPSTVLEPFRRRVAESIEAGRIVLPPGYSIDVGGESAARDRAVGNLLAFVGVLGTIMVATLVLSFHSFRMAGIIGAVGFLSVGCGLGALYVAGYPFGFMAIVGTMGLVGVAINDAIVVLAALREDPLARSGDVDAIHRIAMRETRHVVATTITTIAGFIPLLVDGGKFWPPLAVSIAGGVAGATLLALTFVPASLVLLAQVGSIFGRHKSSNKLVEAEPDESPSIESHQRQPAPLTV</sequence>
<keyword evidence="2" id="KW-1133">Transmembrane helix</keyword>
<dbReference type="OrthoDB" id="9757876at2"/>
<feature type="transmembrane region" description="Helical" evidence="2">
    <location>
        <begin position="427"/>
        <end position="450"/>
    </location>
</feature>
<keyword evidence="2" id="KW-0812">Transmembrane</keyword>
<dbReference type="PRINTS" id="PR00702">
    <property type="entry name" value="ACRIFLAVINRP"/>
</dbReference>
<evidence type="ECO:0000256" key="2">
    <source>
        <dbReference type="SAM" id="Phobius"/>
    </source>
</evidence>
<keyword evidence="4" id="KW-1185">Reference proteome</keyword>
<feature type="transmembrane region" description="Helical" evidence="2">
    <location>
        <begin position="332"/>
        <end position="353"/>
    </location>
</feature>
<feature type="transmembrane region" description="Helical" evidence="2">
    <location>
        <begin position="360"/>
        <end position="381"/>
    </location>
</feature>
<dbReference type="PANTHER" id="PTHR32063:SF18">
    <property type="entry name" value="CATION EFFLUX SYSTEM PROTEIN"/>
    <property type="match status" value="1"/>
</dbReference>
<keyword evidence="2" id="KW-0472">Membrane</keyword>
<dbReference type="SUPFAM" id="SSF82866">
    <property type="entry name" value="Multidrug efflux transporter AcrB transmembrane domain"/>
    <property type="match status" value="2"/>
</dbReference>
<dbReference type="Gene3D" id="3.30.70.1440">
    <property type="entry name" value="Multidrug efflux transporter AcrB pore domain"/>
    <property type="match status" value="1"/>
</dbReference>
<dbReference type="GO" id="GO:0005886">
    <property type="term" value="C:plasma membrane"/>
    <property type="evidence" value="ECO:0007669"/>
    <property type="project" value="TreeGrafter"/>
</dbReference>
<organism evidence="3 4">
    <name type="scientific">Stratiformator vulcanicus</name>
    <dbReference type="NCBI Taxonomy" id="2527980"/>
    <lineage>
        <taxon>Bacteria</taxon>
        <taxon>Pseudomonadati</taxon>
        <taxon>Planctomycetota</taxon>
        <taxon>Planctomycetia</taxon>
        <taxon>Planctomycetales</taxon>
        <taxon>Planctomycetaceae</taxon>
        <taxon>Stratiformator</taxon>
    </lineage>
</organism>
<reference evidence="3 4" key="1">
    <citation type="submission" date="2019-02" db="EMBL/GenBank/DDBJ databases">
        <title>Deep-cultivation of Planctomycetes and their phenomic and genomic characterization uncovers novel biology.</title>
        <authorList>
            <person name="Wiegand S."/>
            <person name="Jogler M."/>
            <person name="Boedeker C."/>
            <person name="Pinto D."/>
            <person name="Vollmers J."/>
            <person name="Rivas-Marin E."/>
            <person name="Kohn T."/>
            <person name="Peeters S.H."/>
            <person name="Heuer A."/>
            <person name="Rast P."/>
            <person name="Oberbeckmann S."/>
            <person name="Bunk B."/>
            <person name="Jeske O."/>
            <person name="Meyerdierks A."/>
            <person name="Storesund J.E."/>
            <person name="Kallscheuer N."/>
            <person name="Luecker S."/>
            <person name="Lage O.M."/>
            <person name="Pohl T."/>
            <person name="Merkel B.J."/>
            <person name="Hornburger P."/>
            <person name="Mueller R.-W."/>
            <person name="Bruemmer F."/>
            <person name="Labrenz M."/>
            <person name="Spormann A.M."/>
            <person name="Op den Camp H."/>
            <person name="Overmann J."/>
            <person name="Amann R."/>
            <person name="Jetten M.S.M."/>
            <person name="Mascher T."/>
            <person name="Medema M.H."/>
            <person name="Devos D.P."/>
            <person name="Kaster A.-K."/>
            <person name="Ovreas L."/>
            <person name="Rohde M."/>
            <person name="Galperin M.Y."/>
            <person name="Jogler C."/>
        </authorList>
    </citation>
    <scope>NUCLEOTIDE SEQUENCE [LARGE SCALE GENOMIC DNA]</scope>
    <source>
        <strain evidence="3 4">Pan189</strain>
    </source>
</reference>
<accession>A0A517QVL9</accession>
<feature type="transmembrane region" description="Helical" evidence="2">
    <location>
        <begin position="870"/>
        <end position="889"/>
    </location>
</feature>
<dbReference type="Gene3D" id="3.30.70.1430">
    <property type="entry name" value="Multidrug efflux transporter AcrB pore domain"/>
    <property type="match status" value="2"/>
</dbReference>
<dbReference type="Gene3D" id="3.30.70.1320">
    <property type="entry name" value="Multidrug efflux transporter AcrB pore domain like"/>
    <property type="match status" value="1"/>
</dbReference>
<feature type="transmembrane region" description="Helical" evidence="2">
    <location>
        <begin position="999"/>
        <end position="1023"/>
    </location>
</feature>
<protein>
    <submittedName>
        <fullName evidence="3">Nickel and cobalt resistance protein CnrA</fullName>
    </submittedName>
</protein>
<dbReference type="PANTHER" id="PTHR32063">
    <property type="match status" value="1"/>
</dbReference>
<dbReference type="AlphaFoldDB" id="A0A517QVL9"/>
<dbReference type="SUPFAM" id="SSF82714">
    <property type="entry name" value="Multidrug efflux transporter AcrB TolC docking domain, DN and DC subdomains"/>
    <property type="match status" value="2"/>
</dbReference>
<feature type="transmembrane region" description="Helical" evidence="2">
    <location>
        <begin position="387"/>
        <end position="407"/>
    </location>
</feature>
<feature type="transmembrane region" description="Helical" evidence="2">
    <location>
        <begin position="462"/>
        <end position="487"/>
    </location>
</feature>
<feature type="transmembrane region" description="Helical" evidence="2">
    <location>
        <begin position="896"/>
        <end position="916"/>
    </location>
</feature>
<dbReference type="Pfam" id="PF00873">
    <property type="entry name" value="ACR_tran"/>
    <property type="match status" value="1"/>
</dbReference>
<dbReference type="SUPFAM" id="SSF82693">
    <property type="entry name" value="Multidrug efflux transporter AcrB pore domain, PN1, PN2, PC1 and PC2 subdomains"/>
    <property type="match status" value="3"/>
</dbReference>
<dbReference type="Gene3D" id="1.20.1640.10">
    <property type="entry name" value="Multidrug efflux transporter AcrB transmembrane domain"/>
    <property type="match status" value="2"/>
</dbReference>
<feature type="transmembrane region" description="Helical" evidence="2">
    <location>
        <begin position="970"/>
        <end position="987"/>
    </location>
</feature>
<evidence type="ECO:0000256" key="1">
    <source>
        <dbReference type="SAM" id="MobiDB-lite"/>
    </source>
</evidence>
<dbReference type="KEGG" id="svp:Pan189_00160"/>
<dbReference type="RefSeq" id="WP_145361936.1">
    <property type="nucleotide sequence ID" value="NZ_CP036268.1"/>
</dbReference>
<dbReference type="Gene3D" id="3.30.2090.10">
    <property type="entry name" value="Multidrug efflux transporter AcrB TolC docking domain, DN and DC subdomains"/>
    <property type="match status" value="2"/>
</dbReference>
<dbReference type="InterPro" id="IPR027463">
    <property type="entry name" value="AcrB_DN_DC_subdom"/>
</dbReference>
<feature type="region of interest" description="Disordered" evidence="1">
    <location>
        <begin position="1039"/>
        <end position="1061"/>
    </location>
</feature>
<evidence type="ECO:0000313" key="3">
    <source>
        <dbReference type="EMBL" id="QDT35663.1"/>
    </source>
</evidence>